<evidence type="ECO:0000313" key="4">
    <source>
        <dbReference type="Proteomes" id="UP000265566"/>
    </source>
</evidence>
<evidence type="ECO:0008006" key="5">
    <source>
        <dbReference type="Google" id="ProtNLM"/>
    </source>
</evidence>
<accession>A0A396HSB9</accession>
<reference evidence="4" key="1">
    <citation type="journal article" date="2018" name="Nat. Plants">
        <title>Whole-genome landscape of Medicago truncatula symbiotic genes.</title>
        <authorList>
            <person name="Pecrix Y."/>
            <person name="Staton S.E."/>
            <person name="Sallet E."/>
            <person name="Lelandais-Briere C."/>
            <person name="Moreau S."/>
            <person name="Carrere S."/>
            <person name="Blein T."/>
            <person name="Jardinaud M.F."/>
            <person name="Latrasse D."/>
            <person name="Zouine M."/>
            <person name="Zahm M."/>
            <person name="Kreplak J."/>
            <person name="Mayjonade B."/>
            <person name="Satge C."/>
            <person name="Perez M."/>
            <person name="Cauet S."/>
            <person name="Marande W."/>
            <person name="Chantry-Darmon C."/>
            <person name="Lopez-Roques C."/>
            <person name="Bouchez O."/>
            <person name="Berard A."/>
            <person name="Debelle F."/>
            <person name="Munos S."/>
            <person name="Bendahmane A."/>
            <person name="Berges H."/>
            <person name="Niebel A."/>
            <person name="Buitink J."/>
            <person name="Frugier F."/>
            <person name="Benhamed M."/>
            <person name="Crespi M."/>
            <person name="Gouzy J."/>
            <person name="Gamas P."/>
        </authorList>
    </citation>
    <scope>NUCLEOTIDE SEQUENCE [LARGE SCALE GENOMIC DNA]</scope>
    <source>
        <strain evidence="4">cv. Jemalong A17</strain>
    </source>
</reference>
<keyword evidence="2" id="KW-0812">Transmembrane</keyword>
<feature type="transmembrane region" description="Helical" evidence="2">
    <location>
        <begin position="30"/>
        <end position="51"/>
    </location>
</feature>
<dbReference type="Proteomes" id="UP000265566">
    <property type="component" value="Chromosome 5"/>
</dbReference>
<gene>
    <name evidence="3" type="ORF">MtrunA17_Chr5g0417591</name>
</gene>
<name>A0A396HSB9_MEDTR</name>
<protein>
    <recommendedName>
        <fullName evidence="5">Transmembrane protein</fullName>
    </recommendedName>
</protein>
<sequence>MNIILIIFTTTLFLWGVLECHVYILKHIYLYFLHNPYIVFIFVVVDITSLMEDQNMELQLTLSLGSIPKRSETINNAPDVIKIFGVDVDLITGAKSGGSNSEQVQRGEGRPPKYGVSRSPFSPMTPPSGLATSHSNESEEKDGNGRSGGSLVSTDVLLTPVACLNDCLSSRSFV</sequence>
<evidence type="ECO:0000256" key="2">
    <source>
        <dbReference type="SAM" id="Phobius"/>
    </source>
</evidence>
<dbReference type="Gramene" id="rna30599">
    <property type="protein sequence ID" value="RHN55421.1"/>
    <property type="gene ID" value="gene30599"/>
</dbReference>
<dbReference type="AlphaFoldDB" id="A0A396HSB9"/>
<keyword evidence="2" id="KW-0472">Membrane</keyword>
<comment type="caution">
    <text evidence="3">The sequence shown here is derived from an EMBL/GenBank/DDBJ whole genome shotgun (WGS) entry which is preliminary data.</text>
</comment>
<proteinExistence type="predicted"/>
<evidence type="ECO:0000313" key="3">
    <source>
        <dbReference type="EMBL" id="RHN55421.1"/>
    </source>
</evidence>
<evidence type="ECO:0000256" key="1">
    <source>
        <dbReference type="SAM" id="MobiDB-lite"/>
    </source>
</evidence>
<organism evidence="3 4">
    <name type="scientific">Medicago truncatula</name>
    <name type="common">Barrel medic</name>
    <name type="synonym">Medicago tribuloides</name>
    <dbReference type="NCBI Taxonomy" id="3880"/>
    <lineage>
        <taxon>Eukaryota</taxon>
        <taxon>Viridiplantae</taxon>
        <taxon>Streptophyta</taxon>
        <taxon>Embryophyta</taxon>
        <taxon>Tracheophyta</taxon>
        <taxon>Spermatophyta</taxon>
        <taxon>Magnoliopsida</taxon>
        <taxon>eudicotyledons</taxon>
        <taxon>Gunneridae</taxon>
        <taxon>Pentapetalae</taxon>
        <taxon>rosids</taxon>
        <taxon>fabids</taxon>
        <taxon>Fabales</taxon>
        <taxon>Fabaceae</taxon>
        <taxon>Papilionoideae</taxon>
        <taxon>50 kb inversion clade</taxon>
        <taxon>NPAAA clade</taxon>
        <taxon>Hologalegina</taxon>
        <taxon>IRL clade</taxon>
        <taxon>Trifolieae</taxon>
        <taxon>Medicago</taxon>
    </lineage>
</organism>
<keyword evidence="2" id="KW-1133">Transmembrane helix</keyword>
<feature type="region of interest" description="Disordered" evidence="1">
    <location>
        <begin position="96"/>
        <end position="151"/>
    </location>
</feature>
<dbReference type="EMBL" id="PSQE01000005">
    <property type="protein sequence ID" value="RHN55421.1"/>
    <property type="molecule type" value="Genomic_DNA"/>
</dbReference>